<dbReference type="PROSITE" id="PS00455">
    <property type="entry name" value="AMP_BINDING"/>
    <property type="match status" value="1"/>
</dbReference>
<reference evidence="4 5" key="1">
    <citation type="journal article" date="2015" name="Int. J. Syst. Evol. Microbiol.">
        <title>Youhaiella tibetensis gen. nov., sp. nov., isolated from subsurface sediment.</title>
        <authorList>
            <person name="Wang Y.X."/>
            <person name="Huang F.Q."/>
            <person name="Nogi Y."/>
            <person name="Pang S.J."/>
            <person name="Wang P.K."/>
            <person name="Lv J."/>
        </authorList>
    </citation>
    <scope>NUCLEOTIDE SEQUENCE [LARGE SCALE GENOMIC DNA]</scope>
    <source>
        <strain evidence="5">fig4</strain>
    </source>
</reference>
<accession>A0A5B9DVL0</accession>
<evidence type="ECO:0000313" key="5">
    <source>
        <dbReference type="Proteomes" id="UP000321062"/>
    </source>
</evidence>
<dbReference type="KEGG" id="yti:FNA67_02445"/>
<dbReference type="Proteomes" id="UP000321062">
    <property type="component" value="Chromosome"/>
</dbReference>
<dbReference type="PANTHER" id="PTHR43201">
    <property type="entry name" value="ACYL-COA SYNTHETASE"/>
    <property type="match status" value="1"/>
</dbReference>
<dbReference type="SUPFAM" id="SSF56801">
    <property type="entry name" value="Acetyl-CoA synthetase-like"/>
    <property type="match status" value="1"/>
</dbReference>
<sequence length="594" mass="63511">MSTRPDGAIILRSKIALQPAAAKTSDWLRDWAKKTPAATFLAERSGEGWREVAYGEALEAVRAIAASLLGLGLGPDRPIVVLSGNSVDHGLLALAAQYVGIPLVPLAEQYSLIPGAHGRLVGIVEQVRPGAVFVADTAKFASALTLDVLKGATVLATSGEGAILMDELLSGDSAATDAANAAVGPDTLAKIVFTSGSTSAPKGVLTTHRMLCVNQMQMGQVWPFLRKRTPRIVDWLPWNHVFGGSHNFNLMLSNGGALYIDEGKPAPGLIDRSVRNITDIAPTIAFNVPIAYALLVERMESDAGFRRAFFEDLDLIFYAGASLPADTWQKLEAMAVAEKGYAPLMSSSWGMTETSPANLMVHEVIERAGIVGVPLPGVEIKLLPDEDMRCEIRVKGPNVMPGYFRDDRRTADAFDEEGFLITGDAMRLRDGNDPDRGLTFDGRIAEDFKLATGTWVHVSKLRLAALAGFKPVASDLVIAGHDRSEIGALIFASPGTLRTMGISADPDAGLIDHPVLRAAVEERLAEMGQQSTGSSNRITRVAVLAEPASLGEGELTDKGNLNQQKVLKRRAHLVARLYDDADPAVIRIGDTSRG</sequence>
<proteinExistence type="inferred from homology"/>
<dbReference type="PANTHER" id="PTHR43201:SF5">
    <property type="entry name" value="MEDIUM-CHAIN ACYL-COA LIGASE ACSF2, MITOCHONDRIAL"/>
    <property type="match status" value="1"/>
</dbReference>
<dbReference type="InterPro" id="IPR000873">
    <property type="entry name" value="AMP-dep_synth/lig_dom"/>
</dbReference>
<dbReference type="AlphaFoldDB" id="A0A5B9DVL0"/>
<name>A0A5B9DVL0_9HYPH</name>
<protein>
    <submittedName>
        <fullName evidence="4">Feruloyl-CoA synthase</fullName>
    </submittedName>
</protein>
<gene>
    <name evidence="4" type="ORF">FNA67_02445</name>
</gene>
<keyword evidence="5" id="KW-1185">Reference proteome</keyword>
<dbReference type="GO" id="GO:0031956">
    <property type="term" value="F:medium-chain fatty acid-CoA ligase activity"/>
    <property type="evidence" value="ECO:0007669"/>
    <property type="project" value="TreeGrafter"/>
</dbReference>
<dbReference type="InterPro" id="IPR042099">
    <property type="entry name" value="ANL_N_sf"/>
</dbReference>
<evidence type="ECO:0000256" key="1">
    <source>
        <dbReference type="ARBA" id="ARBA00006432"/>
    </source>
</evidence>
<keyword evidence="2" id="KW-0436">Ligase</keyword>
<dbReference type="InterPro" id="IPR020845">
    <property type="entry name" value="AMP-binding_CS"/>
</dbReference>
<comment type="similarity">
    <text evidence="1">Belongs to the ATP-dependent AMP-binding enzyme family.</text>
</comment>
<feature type="domain" description="AMP-dependent synthetase/ligase" evidence="3">
    <location>
        <begin position="29"/>
        <end position="404"/>
    </location>
</feature>
<dbReference type="OrthoDB" id="9803968at2"/>
<dbReference type="EMBL" id="CP041690">
    <property type="protein sequence ID" value="QEE22669.1"/>
    <property type="molecule type" value="Genomic_DNA"/>
</dbReference>
<dbReference type="Pfam" id="PF00501">
    <property type="entry name" value="AMP-binding"/>
    <property type="match status" value="1"/>
</dbReference>
<evidence type="ECO:0000256" key="2">
    <source>
        <dbReference type="ARBA" id="ARBA00022598"/>
    </source>
</evidence>
<dbReference type="Gene3D" id="3.40.50.12780">
    <property type="entry name" value="N-terminal domain of ligase-like"/>
    <property type="match status" value="1"/>
</dbReference>
<dbReference type="GO" id="GO:0006631">
    <property type="term" value="P:fatty acid metabolic process"/>
    <property type="evidence" value="ECO:0007669"/>
    <property type="project" value="TreeGrafter"/>
</dbReference>
<evidence type="ECO:0000313" key="4">
    <source>
        <dbReference type="EMBL" id="QEE22669.1"/>
    </source>
</evidence>
<evidence type="ECO:0000259" key="3">
    <source>
        <dbReference type="Pfam" id="PF00501"/>
    </source>
</evidence>
<organism evidence="4 5">
    <name type="scientific">Paradevosia tibetensis</name>
    <dbReference type="NCBI Taxonomy" id="1447062"/>
    <lineage>
        <taxon>Bacteria</taxon>
        <taxon>Pseudomonadati</taxon>
        <taxon>Pseudomonadota</taxon>
        <taxon>Alphaproteobacteria</taxon>
        <taxon>Hyphomicrobiales</taxon>
        <taxon>Devosiaceae</taxon>
        <taxon>Paradevosia</taxon>
    </lineage>
</organism>